<comment type="caution">
    <text evidence="1">The sequence shown here is derived from an EMBL/GenBank/DDBJ whole genome shotgun (WGS) entry which is preliminary data.</text>
</comment>
<dbReference type="PATRIC" id="fig|1263868.3.peg.2786"/>
<accession>M5S5S8</accession>
<proteinExistence type="predicted"/>
<dbReference type="EMBL" id="ANOF01000083">
    <property type="protein sequence ID" value="EMI26845.1"/>
    <property type="molecule type" value="Genomic_DNA"/>
</dbReference>
<dbReference type="Proteomes" id="UP000011996">
    <property type="component" value="Unassembled WGS sequence"/>
</dbReference>
<name>M5S5S8_9BACT</name>
<dbReference type="AlphaFoldDB" id="M5S5S8"/>
<sequence>MIPDASLGMLEQTVWMLVSVLWWWNQGWPWSDKCFVLMPR</sequence>
<reference evidence="1 2" key="1">
    <citation type="journal article" date="2013" name="Mar. Genomics">
        <title>Expression of sulfatases in Rhodopirellula baltica and the diversity of sulfatases in the genus Rhodopirellula.</title>
        <authorList>
            <person name="Wegner C.E."/>
            <person name="Richter-Heitmann T."/>
            <person name="Klindworth A."/>
            <person name="Klockow C."/>
            <person name="Richter M."/>
            <person name="Achstetter T."/>
            <person name="Glockner F.O."/>
            <person name="Harder J."/>
        </authorList>
    </citation>
    <scope>NUCLEOTIDE SEQUENCE [LARGE SCALE GENOMIC DNA]</scope>
    <source>
        <strain evidence="1 2">SH398</strain>
    </source>
</reference>
<evidence type="ECO:0000313" key="1">
    <source>
        <dbReference type="EMBL" id="EMI26845.1"/>
    </source>
</evidence>
<organism evidence="1 2">
    <name type="scientific">Rhodopirellula europaea SH398</name>
    <dbReference type="NCBI Taxonomy" id="1263868"/>
    <lineage>
        <taxon>Bacteria</taxon>
        <taxon>Pseudomonadati</taxon>
        <taxon>Planctomycetota</taxon>
        <taxon>Planctomycetia</taxon>
        <taxon>Pirellulales</taxon>
        <taxon>Pirellulaceae</taxon>
        <taxon>Rhodopirellula</taxon>
    </lineage>
</organism>
<gene>
    <name evidence="1" type="ORF">RESH_02569</name>
</gene>
<evidence type="ECO:0000313" key="2">
    <source>
        <dbReference type="Proteomes" id="UP000011996"/>
    </source>
</evidence>
<protein>
    <submittedName>
        <fullName evidence="1">Uncharacterized protein</fullName>
    </submittedName>
</protein>